<feature type="compositionally biased region" description="Basic and acidic residues" evidence="1">
    <location>
        <begin position="1"/>
        <end position="27"/>
    </location>
</feature>
<name>A0A2I0HGA4_PUNGR</name>
<dbReference type="Proteomes" id="UP000233551">
    <property type="component" value="Unassembled WGS sequence"/>
</dbReference>
<reference evidence="2 3" key="1">
    <citation type="submission" date="2017-11" db="EMBL/GenBank/DDBJ databases">
        <title>De-novo sequencing of pomegranate (Punica granatum L.) genome.</title>
        <authorList>
            <person name="Akparov Z."/>
            <person name="Amiraslanov A."/>
            <person name="Hajiyeva S."/>
            <person name="Abbasov M."/>
            <person name="Kaur K."/>
            <person name="Hamwieh A."/>
            <person name="Solovyev V."/>
            <person name="Salamov A."/>
            <person name="Braich B."/>
            <person name="Kosarev P."/>
            <person name="Mahmoud A."/>
            <person name="Hajiyev E."/>
            <person name="Babayeva S."/>
            <person name="Izzatullayeva V."/>
            <person name="Mammadov A."/>
            <person name="Mammadov A."/>
            <person name="Sharifova S."/>
            <person name="Ojaghi J."/>
            <person name="Eynullazada K."/>
            <person name="Bayramov B."/>
            <person name="Abdulazimova A."/>
            <person name="Shahmuradov I."/>
        </authorList>
    </citation>
    <scope>NUCLEOTIDE SEQUENCE [LARGE SCALE GENOMIC DNA]</scope>
    <source>
        <strain evidence="3">cv. AG2017</strain>
        <tissue evidence="2">Leaf</tissue>
    </source>
</reference>
<evidence type="ECO:0000313" key="3">
    <source>
        <dbReference type="Proteomes" id="UP000233551"/>
    </source>
</evidence>
<gene>
    <name evidence="2" type="ORF">CRG98_048882</name>
</gene>
<protein>
    <submittedName>
        <fullName evidence="2">Uncharacterized protein</fullName>
    </submittedName>
</protein>
<comment type="caution">
    <text evidence="2">The sequence shown here is derived from an EMBL/GenBank/DDBJ whole genome shotgun (WGS) entry which is preliminary data.</text>
</comment>
<evidence type="ECO:0000313" key="2">
    <source>
        <dbReference type="EMBL" id="PKI26429.1"/>
    </source>
</evidence>
<sequence>MDRHEPRVARSLREERSGDRESRDANGFDRGSSRAPASVDSCSM</sequence>
<proteinExistence type="predicted"/>
<evidence type="ECO:0000256" key="1">
    <source>
        <dbReference type="SAM" id="MobiDB-lite"/>
    </source>
</evidence>
<feature type="non-terminal residue" evidence="2">
    <location>
        <position position="44"/>
    </location>
</feature>
<accession>A0A2I0HGA4</accession>
<dbReference type="AlphaFoldDB" id="A0A2I0HGA4"/>
<dbReference type="EMBL" id="PGOL01028587">
    <property type="protein sequence ID" value="PKI26429.1"/>
    <property type="molecule type" value="Genomic_DNA"/>
</dbReference>
<keyword evidence="3" id="KW-1185">Reference proteome</keyword>
<organism evidence="2 3">
    <name type="scientific">Punica granatum</name>
    <name type="common">Pomegranate</name>
    <dbReference type="NCBI Taxonomy" id="22663"/>
    <lineage>
        <taxon>Eukaryota</taxon>
        <taxon>Viridiplantae</taxon>
        <taxon>Streptophyta</taxon>
        <taxon>Embryophyta</taxon>
        <taxon>Tracheophyta</taxon>
        <taxon>Spermatophyta</taxon>
        <taxon>Magnoliopsida</taxon>
        <taxon>eudicotyledons</taxon>
        <taxon>Gunneridae</taxon>
        <taxon>Pentapetalae</taxon>
        <taxon>rosids</taxon>
        <taxon>malvids</taxon>
        <taxon>Myrtales</taxon>
        <taxon>Lythraceae</taxon>
        <taxon>Punica</taxon>
    </lineage>
</organism>
<feature type="region of interest" description="Disordered" evidence="1">
    <location>
        <begin position="1"/>
        <end position="44"/>
    </location>
</feature>